<dbReference type="PRINTS" id="PR00116">
    <property type="entry name" value="ARGINASE"/>
</dbReference>
<protein>
    <submittedName>
        <fullName evidence="5">Arginase family protein</fullName>
    </submittedName>
</protein>
<dbReference type="EMBL" id="JABVEC010000010">
    <property type="protein sequence ID" value="MBC6466788.1"/>
    <property type="molecule type" value="Genomic_DNA"/>
</dbReference>
<dbReference type="InterPro" id="IPR006035">
    <property type="entry name" value="Ureohydrolase"/>
</dbReference>
<dbReference type="Pfam" id="PF00491">
    <property type="entry name" value="Arginase"/>
    <property type="match status" value="1"/>
</dbReference>
<dbReference type="SUPFAM" id="SSF52768">
    <property type="entry name" value="Arginase/deacetylase"/>
    <property type="match status" value="1"/>
</dbReference>
<accession>A0ABR7LQ40</accession>
<comment type="caution">
    <text evidence="5">The sequence shown here is derived from an EMBL/GenBank/DDBJ whole genome shotgun (WGS) entry which is preliminary data.</text>
</comment>
<evidence type="ECO:0000313" key="5">
    <source>
        <dbReference type="EMBL" id="MBC6466788.1"/>
    </source>
</evidence>
<evidence type="ECO:0000256" key="4">
    <source>
        <dbReference type="PROSITE-ProRule" id="PRU00742"/>
    </source>
</evidence>
<evidence type="ECO:0000256" key="1">
    <source>
        <dbReference type="ARBA" id="ARBA00022723"/>
    </source>
</evidence>
<keyword evidence="3" id="KW-0464">Manganese</keyword>
<keyword evidence="6" id="KW-1185">Reference proteome</keyword>
<reference evidence="5 6" key="1">
    <citation type="submission" date="2020-06" db="EMBL/GenBank/DDBJ databases">
        <title>Actinomadura xiongansis sp. nov., isolated from soil of Baiyangdian.</title>
        <authorList>
            <person name="Zhang X."/>
        </authorList>
    </citation>
    <scope>NUCLEOTIDE SEQUENCE [LARGE SCALE GENOMIC DNA]</scope>
    <source>
        <strain evidence="5 6">HBUM206468</strain>
    </source>
</reference>
<comment type="similarity">
    <text evidence="4">Belongs to the arginase family.</text>
</comment>
<name>A0ABR7LQ40_9ACTN</name>
<keyword evidence="2" id="KW-0378">Hydrolase</keyword>
<dbReference type="Proteomes" id="UP000805614">
    <property type="component" value="Unassembled WGS sequence"/>
</dbReference>
<organism evidence="5 6">
    <name type="scientific">Actinomadura alba</name>
    <dbReference type="NCBI Taxonomy" id="406431"/>
    <lineage>
        <taxon>Bacteria</taxon>
        <taxon>Bacillati</taxon>
        <taxon>Actinomycetota</taxon>
        <taxon>Actinomycetes</taxon>
        <taxon>Streptosporangiales</taxon>
        <taxon>Thermomonosporaceae</taxon>
        <taxon>Actinomadura</taxon>
    </lineage>
</organism>
<evidence type="ECO:0000256" key="3">
    <source>
        <dbReference type="ARBA" id="ARBA00023211"/>
    </source>
</evidence>
<sequence length="248" mass="26391">MPYHLDEHLPDLDIPLPSGDDVTTVTATLPEADTWTRLGRLYEPVAEAVADVVRNDKVPVVVSGDCTASLGTVTGLQRAAVDPSVVWFDAHGDVQTVETTASGYLGGMPLRILVGYRPELISERLGLRVVPEDRVMLVDARDLDPPEADYLATSGIRRCGVEEVSADALPPGPLLLHMDLDVIDPGELAGLRYPAAGGPTASSVLRAARRVLDTGRVVAMDIGCTWHPGREDLGDTRSRVLSALISGG</sequence>
<gene>
    <name evidence="5" type="ORF">HKK74_14935</name>
</gene>
<keyword evidence="1" id="KW-0479">Metal-binding</keyword>
<dbReference type="PANTHER" id="PTHR43782:SF3">
    <property type="entry name" value="ARGINASE"/>
    <property type="match status" value="1"/>
</dbReference>
<dbReference type="InterPro" id="IPR023696">
    <property type="entry name" value="Ureohydrolase_dom_sf"/>
</dbReference>
<dbReference type="Gene3D" id="3.40.800.10">
    <property type="entry name" value="Ureohydrolase domain"/>
    <property type="match status" value="1"/>
</dbReference>
<dbReference type="PANTHER" id="PTHR43782">
    <property type="entry name" value="ARGINASE"/>
    <property type="match status" value="1"/>
</dbReference>
<proteinExistence type="inferred from homology"/>
<evidence type="ECO:0000256" key="2">
    <source>
        <dbReference type="ARBA" id="ARBA00022801"/>
    </source>
</evidence>
<evidence type="ECO:0000313" key="6">
    <source>
        <dbReference type="Proteomes" id="UP000805614"/>
    </source>
</evidence>
<dbReference type="PROSITE" id="PS51409">
    <property type="entry name" value="ARGINASE_2"/>
    <property type="match status" value="1"/>
</dbReference>